<name>A0A6J8BQH2_MYTCO</name>
<sequence length="650" mass="76868">MTSQQLDSNILKKAVKCLIEEARYQGSVIRDFDLPSNYLVQASKLPAKKKTCKTNTRSKRIKDKERKRTQRALLKPQHDDVEKPSDTHLQTTYKKNQRSRENKKAYSREKYSTDVTYKIAKKDLSKTKYQSNIQFREGRKDYIKNKYKTNIQFKKAQKDYIKNKYKSDIAFKRAHNDYIKNKYKSDIVFKQARTDYIKHKFKSSIQFRQTQKDYIKIKYKSNNQFRQAQKDYIKIKYKSNSQFRQAQKNYIKIKYKSNSQFQQTQKDYSKKKYRLNIKFKKAVKYASDKDFQRTVKTLNLLRYRHHVLLREKCKKRQRELYRRELWYREKKIFLVQQRRSKGVKNIASWFRQQVMDGPRYICAVCIKMKFRKQVVELDKQKYLKKGTKIAAVANQSITSQFEYSCTADCPIKCETINHKSWICYTCHRHLLLSKIPADANANGLQLSTIPEELKTLNILEKQLISLRIPFMKLVQLPKGNQRGIIGPCVSIPTDIQKTVNILPRCDDETQLVRCKLKRKQSYIGYSQYGFVSTKKISEALECLKENDPYYKDVSSNHAWHDGFPVDFADITAEDPEDHKDSPEILEEQETTTQQGDKDQREEEDQNVKDKELEQVMSKVSIALRKSTGKDTNGNTITASMLTDRNQLKSL</sequence>
<feature type="compositionally biased region" description="Basic and acidic residues" evidence="1">
    <location>
        <begin position="595"/>
        <end position="613"/>
    </location>
</feature>
<evidence type="ECO:0000256" key="1">
    <source>
        <dbReference type="SAM" id="MobiDB-lite"/>
    </source>
</evidence>
<dbReference type="InterPro" id="IPR046700">
    <property type="entry name" value="DUF6570"/>
</dbReference>
<dbReference type="OrthoDB" id="6149688at2759"/>
<evidence type="ECO:0000313" key="3">
    <source>
        <dbReference type="EMBL" id="CAC5386093.1"/>
    </source>
</evidence>
<feature type="compositionally biased region" description="Polar residues" evidence="1">
    <location>
        <begin position="629"/>
        <end position="650"/>
    </location>
</feature>
<evidence type="ECO:0000259" key="2">
    <source>
        <dbReference type="Pfam" id="PF20209"/>
    </source>
</evidence>
<feature type="region of interest" description="Disordered" evidence="1">
    <location>
        <begin position="49"/>
        <end position="107"/>
    </location>
</feature>
<organism evidence="3 4">
    <name type="scientific">Mytilus coruscus</name>
    <name type="common">Sea mussel</name>
    <dbReference type="NCBI Taxonomy" id="42192"/>
    <lineage>
        <taxon>Eukaryota</taxon>
        <taxon>Metazoa</taxon>
        <taxon>Spiralia</taxon>
        <taxon>Lophotrochozoa</taxon>
        <taxon>Mollusca</taxon>
        <taxon>Bivalvia</taxon>
        <taxon>Autobranchia</taxon>
        <taxon>Pteriomorphia</taxon>
        <taxon>Mytilida</taxon>
        <taxon>Mytiloidea</taxon>
        <taxon>Mytilidae</taxon>
        <taxon>Mytilinae</taxon>
        <taxon>Mytilus</taxon>
    </lineage>
</organism>
<gene>
    <name evidence="3" type="ORF">MCOR_21573</name>
</gene>
<keyword evidence="4" id="KW-1185">Reference proteome</keyword>
<evidence type="ECO:0000313" key="4">
    <source>
        <dbReference type="Proteomes" id="UP000507470"/>
    </source>
</evidence>
<accession>A0A6J8BQH2</accession>
<feature type="region of interest" description="Disordered" evidence="1">
    <location>
        <begin position="572"/>
        <end position="650"/>
    </location>
</feature>
<feature type="domain" description="DUF6570" evidence="2">
    <location>
        <begin position="433"/>
        <end position="558"/>
    </location>
</feature>
<reference evidence="3 4" key="1">
    <citation type="submission" date="2020-06" db="EMBL/GenBank/DDBJ databases">
        <authorList>
            <person name="Li R."/>
            <person name="Bekaert M."/>
        </authorList>
    </citation>
    <scope>NUCLEOTIDE SEQUENCE [LARGE SCALE GENOMIC DNA]</scope>
    <source>
        <strain evidence="4">wild</strain>
    </source>
</reference>
<dbReference type="AlphaFoldDB" id="A0A6J8BQH2"/>
<dbReference type="Proteomes" id="UP000507470">
    <property type="component" value="Unassembled WGS sequence"/>
</dbReference>
<protein>
    <recommendedName>
        <fullName evidence="2">DUF6570 domain-containing protein</fullName>
    </recommendedName>
</protein>
<proteinExistence type="predicted"/>
<feature type="compositionally biased region" description="Basic and acidic residues" evidence="1">
    <location>
        <begin position="98"/>
        <end position="107"/>
    </location>
</feature>
<dbReference type="EMBL" id="CACVKT020003839">
    <property type="protein sequence ID" value="CAC5386093.1"/>
    <property type="molecule type" value="Genomic_DNA"/>
</dbReference>
<dbReference type="Pfam" id="PF20209">
    <property type="entry name" value="DUF6570"/>
    <property type="match status" value="1"/>
</dbReference>
<feature type="compositionally biased region" description="Basic residues" evidence="1">
    <location>
        <begin position="49"/>
        <end position="70"/>
    </location>
</feature>
<feature type="compositionally biased region" description="Basic and acidic residues" evidence="1">
    <location>
        <begin position="76"/>
        <end position="86"/>
    </location>
</feature>